<comment type="subcellular location">
    <subcellularLocation>
        <location evidence="1">Cytoplasm</location>
    </subcellularLocation>
</comment>
<keyword evidence="1" id="KW-0804">Transcription</keyword>
<dbReference type="InterPro" id="IPR045865">
    <property type="entry name" value="ACT-like_dom_sf"/>
</dbReference>
<protein>
    <recommendedName>
        <fullName evidence="1">Glycine cleavage system transcriptional repressor</fullName>
    </recommendedName>
</protein>
<keyword evidence="1" id="KW-0963">Cytoplasm</keyword>
<dbReference type="GO" id="GO:0005737">
    <property type="term" value="C:cytoplasm"/>
    <property type="evidence" value="ECO:0007669"/>
    <property type="project" value="UniProtKB-SubCell"/>
</dbReference>
<dbReference type="InterPro" id="IPR016867">
    <property type="entry name" value="GcvR"/>
</dbReference>
<dbReference type="eggNOG" id="COG2716">
    <property type="taxonomic scope" value="Bacteria"/>
</dbReference>
<reference evidence="2 3" key="2">
    <citation type="journal article" date="2017" name="Antonie Van Leeuwenhoek">
        <title>Rhizobium rhizosphaerae sp. nov., a novel species isolated from rice rhizosphere.</title>
        <authorList>
            <person name="Zhao J.J."/>
            <person name="Zhang J."/>
            <person name="Zhang R.J."/>
            <person name="Zhang C.W."/>
            <person name="Yin H.Q."/>
            <person name="Zhang X.X."/>
        </authorList>
    </citation>
    <scope>NUCLEOTIDE SEQUENCE [LARGE SCALE GENOMIC DNA]</scope>
    <source>
        <strain evidence="2 3">ACAM 611</strain>
    </source>
</reference>
<evidence type="ECO:0000256" key="1">
    <source>
        <dbReference type="PIRNR" id="PIRNR028103"/>
    </source>
</evidence>
<gene>
    <name evidence="2" type="primary">gcvR</name>
    <name evidence="2" type="ORF">GPUN_0931</name>
</gene>
<accession>H5T9T5</accession>
<evidence type="ECO:0000313" key="3">
    <source>
        <dbReference type="Proteomes" id="UP000053586"/>
    </source>
</evidence>
<keyword evidence="3" id="KW-1185">Reference proteome</keyword>
<dbReference type="Proteomes" id="UP000053586">
    <property type="component" value="Unassembled WGS sequence"/>
</dbReference>
<dbReference type="InterPro" id="IPR050990">
    <property type="entry name" value="UPF0237/GcvR_regulator"/>
</dbReference>
<dbReference type="Pfam" id="PF13740">
    <property type="entry name" value="ACT_6"/>
    <property type="match status" value="1"/>
</dbReference>
<dbReference type="PANTHER" id="PTHR34875:SF5">
    <property type="entry name" value="GLYCINE CLEAVAGE SYSTEM TRANSCRIPTIONAL REPRESSOR"/>
    <property type="match status" value="1"/>
</dbReference>
<dbReference type="SUPFAM" id="SSF55021">
    <property type="entry name" value="ACT-like"/>
    <property type="match status" value="2"/>
</dbReference>
<name>H5T9T5_9ALTE</name>
<keyword evidence="1" id="KW-0678">Repressor</keyword>
<dbReference type="AlphaFoldDB" id="H5T9T5"/>
<dbReference type="EMBL" id="BAET01000007">
    <property type="protein sequence ID" value="GAB55062.1"/>
    <property type="molecule type" value="Genomic_DNA"/>
</dbReference>
<dbReference type="OrthoDB" id="5814713at2"/>
<dbReference type="RefSeq" id="WP_006003789.1">
    <property type="nucleotide sequence ID" value="NZ_BAET01000007.1"/>
</dbReference>
<proteinExistence type="predicted"/>
<sequence>MEQRAAHEQLIVNILGKSSLLALSNITACISKHNCNILDSRHAQYGTDFSLTMIVSGAQAGVTMLEMDLSTLCVLDDLLCMMKRTTGHQKQNIEQVINLAFSGADASGVMHKVTQGLAFCGVSVSAVRQKTYRKEDQNILECKMILTAPKNTDLIAFDTNIKSLLHGMGLHGKLSHKPIEENDEYTESW</sequence>
<dbReference type="PIRSF" id="PIRSF028103">
    <property type="entry name" value="GcvR"/>
    <property type="match status" value="1"/>
</dbReference>
<evidence type="ECO:0000313" key="2">
    <source>
        <dbReference type="EMBL" id="GAB55062.1"/>
    </source>
</evidence>
<dbReference type="STRING" id="56804.BAE46_01230"/>
<comment type="caution">
    <text evidence="2">The sequence shown here is derived from an EMBL/GenBank/DDBJ whole genome shotgun (WGS) entry which is preliminary data.</text>
</comment>
<dbReference type="PANTHER" id="PTHR34875">
    <property type="entry name" value="UPF0237 PROTEIN MJ1558"/>
    <property type="match status" value="1"/>
</dbReference>
<organism evidence="2 3">
    <name type="scientific">Glaciecola punicea ACAM 611</name>
    <dbReference type="NCBI Taxonomy" id="1121923"/>
    <lineage>
        <taxon>Bacteria</taxon>
        <taxon>Pseudomonadati</taxon>
        <taxon>Pseudomonadota</taxon>
        <taxon>Gammaproteobacteria</taxon>
        <taxon>Alteromonadales</taxon>
        <taxon>Alteromonadaceae</taxon>
        <taxon>Glaciecola</taxon>
    </lineage>
</organism>
<dbReference type="GO" id="GO:0006355">
    <property type="term" value="P:regulation of DNA-templated transcription"/>
    <property type="evidence" value="ECO:0007669"/>
    <property type="project" value="UniProtKB-UniRule"/>
</dbReference>
<reference evidence="2 3" key="1">
    <citation type="journal article" date="2012" name="J. Bacteriol.">
        <title>Genome sequence of proteorhodopsin-containing sea ice bacterium Glaciecola punicea ACAM 611T.</title>
        <authorList>
            <person name="Qin Q.-L."/>
            <person name="Xie B.-B."/>
            <person name="Shu Y.-L."/>
            <person name="Rong J.-C."/>
            <person name="Zhao D.-L."/>
            <person name="Zhang X.-Y."/>
            <person name="Chen X.-L."/>
            <person name="Zhou B.-C."/>
            <person name="Zhanga Y.-Z."/>
        </authorList>
    </citation>
    <scope>NUCLEOTIDE SEQUENCE [LARGE SCALE GENOMIC DNA]</scope>
    <source>
        <strain evidence="2 3">ACAM 611</strain>
    </source>
</reference>
<dbReference type="Gene3D" id="3.30.70.260">
    <property type="match status" value="2"/>
</dbReference>